<protein>
    <submittedName>
        <fullName evidence="2">Uncharacterized protein</fullName>
    </submittedName>
</protein>
<organism evidence="2 3">
    <name type="scientific">Bodo saltans</name>
    <name type="common">Flagellated protozoan</name>
    <dbReference type="NCBI Taxonomy" id="75058"/>
    <lineage>
        <taxon>Eukaryota</taxon>
        <taxon>Discoba</taxon>
        <taxon>Euglenozoa</taxon>
        <taxon>Kinetoplastea</taxon>
        <taxon>Metakinetoplastina</taxon>
        <taxon>Eubodonida</taxon>
        <taxon>Bodonidae</taxon>
        <taxon>Bodo</taxon>
    </lineage>
</organism>
<reference evidence="3" key="1">
    <citation type="submission" date="2015-09" db="EMBL/GenBank/DDBJ databases">
        <authorList>
            <consortium name="Pathogen Informatics"/>
        </authorList>
    </citation>
    <scope>NUCLEOTIDE SEQUENCE [LARGE SCALE GENOMIC DNA]</scope>
    <source>
        <strain evidence="3">Lake Konstanz</strain>
    </source>
</reference>
<dbReference type="AlphaFoldDB" id="A0A0S4KH99"/>
<evidence type="ECO:0000313" key="3">
    <source>
        <dbReference type="Proteomes" id="UP000051952"/>
    </source>
</evidence>
<sequence>MRFVLYRVPFETPITVVVFLLLGVQCSLLAAKQSVPTWISLVQTLLTILRAVLRMISIALESDMEKFVFDEHNNGANESEEKMRRNVAAIDFGYYQRSDNNTASLSIREMAFLPSSAEDDEEGGDEFGDVEEEVSVDPNRMFNPINQGTFSSFSTEQQLVIMDRKSHHLASTKCSVRVGGSLPRRMTDLERHFALNAGDENVVRGSDDGGGLSVVVLEDMDGPSRHVDQDDDSSNSDAPPPSPPSSCSDVPFYQQEDGGEYFEYHSMLL</sequence>
<dbReference type="VEuPathDB" id="TriTrypDB:BSAL_22795"/>
<evidence type="ECO:0000256" key="1">
    <source>
        <dbReference type="SAM" id="MobiDB-lite"/>
    </source>
</evidence>
<evidence type="ECO:0000313" key="2">
    <source>
        <dbReference type="EMBL" id="CUI15066.1"/>
    </source>
</evidence>
<proteinExistence type="predicted"/>
<keyword evidence="3" id="KW-1185">Reference proteome</keyword>
<feature type="region of interest" description="Disordered" evidence="1">
    <location>
        <begin position="222"/>
        <end position="253"/>
    </location>
</feature>
<dbReference type="Proteomes" id="UP000051952">
    <property type="component" value="Unassembled WGS sequence"/>
</dbReference>
<name>A0A0S4KH99_BODSA</name>
<accession>A0A0S4KH99</accession>
<gene>
    <name evidence="2" type="ORF">BSAL_22795</name>
</gene>
<dbReference type="EMBL" id="CYKH01001760">
    <property type="protein sequence ID" value="CUI15066.1"/>
    <property type="molecule type" value="Genomic_DNA"/>
</dbReference>